<evidence type="ECO:0000256" key="2">
    <source>
        <dbReference type="ARBA" id="ARBA00022448"/>
    </source>
</evidence>
<evidence type="ECO:0000256" key="12">
    <source>
        <dbReference type="SAM" id="Phobius"/>
    </source>
</evidence>
<keyword evidence="4" id="KW-0349">Heme</keyword>
<keyword evidence="7" id="KW-0249">Electron transport</keyword>
<dbReference type="Pfam" id="PF01292">
    <property type="entry name" value="Ni_hydr_CYTB"/>
    <property type="match status" value="1"/>
</dbReference>
<dbReference type="SMART" id="SM00887">
    <property type="entry name" value="EB_dh"/>
    <property type="match status" value="1"/>
</dbReference>
<evidence type="ECO:0000256" key="11">
    <source>
        <dbReference type="SAM" id="MobiDB-lite"/>
    </source>
</evidence>
<accession>A0ABY8F3B3</accession>
<evidence type="ECO:0000313" key="14">
    <source>
        <dbReference type="EMBL" id="WFE89977.1"/>
    </source>
</evidence>
<feature type="region of interest" description="Disordered" evidence="11">
    <location>
        <begin position="1"/>
        <end position="40"/>
    </location>
</feature>
<keyword evidence="9" id="KW-0408">Iron</keyword>
<dbReference type="SUPFAM" id="SSF81342">
    <property type="entry name" value="Transmembrane di-heme cytochromes"/>
    <property type="match status" value="1"/>
</dbReference>
<evidence type="ECO:0000259" key="13">
    <source>
        <dbReference type="SMART" id="SM00887"/>
    </source>
</evidence>
<protein>
    <submittedName>
        <fullName evidence="14">Ethylbenzene dehydrogenase-related protein</fullName>
    </submittedName>
</protein>
<dbReference type="EMBL" id="CP120863">
    <property type="protein sequence ID" value="WFE89977.1"/>
    <property type="molecule type" value="Genomic_DNA"/>
</dbReference>
<feature type="transmembrane region" description="Helical" evidence="12">
    <location>
        <begin position="221"/>
        <end position="240"/>
    </location>
</feature>
<dbReference type="CDD" id="cd09625">
    <property type="entry name" value="DOMON_like_cytochrome"/>
    <property type="match status" value="1"/>
</dbReference>
<dbReference type="Gene3D" id="2.60.40.1190">
    <property type="match status" value="1"/>
</dbReference>
<feature type="domain" description="Cytochrome c-552/DMSO reductase-like haem-binding" evidence="13">
    <location>
        <begin position="265"/>
        <end position="584"/>
    </location>
</feature>
<feature type="transmembrane region" description="Helical" evidence="12">
    <location>
        <begin position="90"/>
        <end position="111"/>
    </location>
</feature>
<keyword evidence="5 12" id="KW-0812">Transmembrane</keyword>
<evidence type="ECO:0000313" key="15">
    <source>
        <dbReference type="Proteomes" id="UP001209803"/>
    </source>
</evidence>
<comment type="subcellular location">
    <subcellularLocation>
        <location evidence="1">Cell membrane</location>
        <topology evidence="1">Multi-pass membrane protein</topology>
    </subcellularLocation>
</comment>
<reference evidence="14 15" key="1">
    <citation type="submission" date="2023-03" db="EMBL/GenBank/DDBJ databases">
        <title>Roseibium porphyridii sp. nov. and Roseibium rhodosorbium sp. nov. isolated from marine algae, Porphyridium cruentum and Rhodosorus marinus, respectively.</title>
        <authorList>
            <person name="Lee M.W."/>
            <person name="Choi B.J."/>
            <person name="Lee J.K."/>
            <person name="Choi D.G."/>
            <person name="Baek J.H."/>
            <person name="Bayburt H."/>
            <person name="Kim J.M."/>
            <person name="Han D.M."/>
            <person name="Kim K.H."/>
            <person name="Jeon C.O."/>
        </authorList>
    </citation>
    <scope>NUCLEOTIDE SEQUENCE [LARGE SCALE GENOMIC DNA]</scope>
    <source>
        <strain evidence="14 15">KMA01</strain>
    </source>
</reference>
<feature type="transmembrane region" description="Helical" evidence="12">
    <location>
        <begin position="48"/>
        <end position="70"/>
    </location>
</feature>
<evidence type="ECO:0000256" key="4">
    <source>
        <dbReference type="ARBA" id="ARBA00022617"/>
    </source>
</evidence>
<dbReference type="Gene3D" id="1.20.950.20">
    <property type="entry name" value="Transmembrane di-heme cytochromes, Chain C"/>
    <property type="match status" value="1"/>
</dbReference>
<feature type="transmembrane region" description="Helical" evidence="12">
    <location>
        <begin position="178"/>
        <end position="200"/>
    </location>
</feature>
<keyword evidence="10 12" id="KW-0472">Membrane</keyword>
<keyword evidence="8 12" id="KW-1133">Transmembrane helix</keyword>
<dbReference type="Pfam" id="PF09459">
    <property type="entry name" value="EB_dh"/>
    <property type="match status" value="1"/>
</dbReference>
<evidence type="ECO:0000256" key="9">
    <source>
        <dbReference type="ARBA" id="ARBA00023004"/>
    </source>
</evidence>
<dbReference type="InterPro" id="IPR019020">
    <property type="entry name" value="Cyt-c552/DMSO_Rdtase_haem-bd"/>
</dbReference>
<evidence type="ECO:0000256" key="10">
    <source>
        <dbReference type="ARBA" id="ARBA00023136"/>
    </source>
</evidence>
<organism evidence="14 15">
    <name type="scientific">Roseibium porphyridii</name>
    <dbReference type="NCBI Taxonomy" id="2866279"/>
    <lineage>
        <taxon>Bacteria</taxon>
        <taxon>Pseudomonadati</taxon>
        <taxon>Pseudomonadota</taxon>
        <taxon>Alphaproteobacteria</taxon>
        <taxon>Hyphomicrobiales</taxon>
        <taxon>Stappiaceae</taxon>
        <taxon>Roseibium</taxon>
    </lineage>
</organism>
<evidence type="ECO:0000256" key="7">
    <source>
        <dbReference type="ARBA" id="ARBA00022982"/>
    </source>
</evidence>
<keyword evidence="2" id="KW-0813">Transport</keyword>
<dbReference type="RefSeq" id="WP_265680017.1">
    <property type="nucleotide sequence ID" value="NZ_CP120863.1"/>
</dbReference>
<keyword evidence="15" id="KW-1185">Reference proteome</keyword>
<dbReference type="Proteomes" id="UP001209803">
    <property type="component" value="Chromosome"/>
</dbReference>
<keyword evidence="6" id="KW-0479">Metal-binding</keyword>
<evidence type="ECO:0000256" key="3">
    <source>
        <dbReference type="ARBA" id="ARBA00022475"/>
    </source>
</evidence>
<sequence>MTDQTLELTAPPNDTKHKDQTKLPAAQGSAARRPEDKQPPVRSDLGTILLHWTLTIAIFASLLTGLRLSSDAEDAWFSKLFEPILPQGEIWTWHYLSAIFVLAVIFAYAAYMSFARLKRRISTKKAVVLTLPASTKLRLSAVNVIAYWILFGAVLTLSATGVLLYLGHGGIWVTVHYIAALTVLGYIVAHVVLHYFYGGIAQLLRLFRPQKLRRFPGMSRHPLAASLAIGAVVLAGAVALDFSTRDDLIVANATELPTLDGEMSEAIWNSAKPVFVRTQQGSGLDKTGESTVEIRAVQVGDKIAFGFRWEDSNRSLKRHPLIKAEDGWRMLNNRADISDETDYYEDKFSVAFSKSDAFGGGASTHMGPKPLSDKPGAFNYRGLHYTTDGSLLDVWQWKAARGGMLGKVDDMWFGTPIEPNEAQVAGKKRYSAGYSADEGKSFYIYNYKKKSGSNYENTVDVLRLPVDVEKTIAQMGKIDLDVEATDDPGSQWWMFEAESVPYSPEIDAAIPVGTMIPGVLIIGEYEGSRADLSGGSKWKDGYWTLEIIRDMDTGNHQDLPMEDGLYLWVAVFDHNQTRHTRHSRPVRLTFN</sequence>
<proteinExistence type="predicted"/>
<evidence type="ECO:0000256" key="6">
    <source>
        <dbReference type="ARBA" id="ARBA00022723"/>
    </source>
</evidence>
<evidence type="ECO:0000256" key="5">
    <source>
        <dbReference type="ARBA" id="ARBA00022692"/>
    </source>
</evidence>
<keyword evidence="3" id="KW-1003">Cell membrane</keyword>
<evidence type="ECO:0000256" key="1">
    <source>
        <dbReference type="ARBA" id="ARBA00004651"/>
    </source>
</evidence>
<name>A0ABY8F3B3_9HYPH</name>
<evidence type="ECO:0000256" key="8">
    <source>
        <dbReference type="ARBA" id="ARBA00022989"/>
    </source>
</evidence>
<dbReference type="InterPro" id="IPR016174">
    <property type="entry name" value="Di-haem_cyt_TM"/>
</dbReference>
<feature type="transmembrane region" description="Helical" evidence="12">
    <location>
        <begin position="144"/>
        <end position="166"/>
    </location>
</feature>
<dbReference type="InterPro" id="IPR011577">
    <property type="entry name" value="Cyt_b561_bac/Ni-Hgenase"/>
</dbReference>
<gene>
    <name evidence="14" type="ORF">K1718_01090</name>
</gene>